<feature type="domain" description="Ig-like" evidence="1">
    <location>
        <begin position="313"/>
        <end position="405"/>
    </location>
</feature>
<feature type="domain" description="Ig-like" evidence="1">
    <location>
        <begin position="99"/>
        <end position="190"/>
    </location>
</feature>
<dbReference type="InterPro" id="IPR003598">
    <property type="entry name" value="Ig_sub2"/>
</dbReference>
<dbReference type="SUPFAM" id="SSF48726">
    <property type="entry name" value="Immunoglobulin"/>
    <property type="match status" value="4"/>
</dbReference>
<evidence type="ECO:0000313" key="2">
    <source>
        <dbReference type="EMBL" id="VDN34592.1"/>
    </source>
</evidence>
<gene>
    <name evidence="2" type="ORF">GPUH_LOCUS19791</name>
</gene>
<dbReference type="InterPro" id="IPR036179">
    <property type="entry name" value="Ig-like_dom_sf"/>
</dbReference>
<dbReference type="CDD" id="cd00096">
    <property type="entry name" value="Ig"/>
    <property type="match status" value="2"/>
</dbReference>
<dbReference type="Proteomes" id="UP000271098">
    <property type="component" value="Unassembled WGS sequence"/>
</dbReference>
<dbReference type="PANTHER" id="PTHR47633">
    <property type="entry name" value="IMMUNOGLOBULIN"/>
    <property type="match status" value="1"/>
</dbReference>
<keyword evidence="3" id="KW-1185">Reference proteome</keyword>
<protein>
    <submittedName>
        <fullName evidence="4">Immunoglobulin I-set domain protein</fullName>
    </submittedName>
</protein>
<dbReference type="Pfam" id="PF07679">
    <property type="entry name" value="I-set"/>
    <property type="match status" value="3"/>
</dbReference>
<dbReference type="InterPro" id="IPR003599">
    <property type="entry name" value="Ig_sub"/>
</dbReference>
<dbReference type="InterPro" id="IPR013783">
    <property type="entry name" value="Ig-like_fold"/>
</dbReference>
<reference evidence="4" key="1">
    <citation type="submission" date="2016-06" db="UniProtKB">
        <authorList>
            <consortium name="WormBaseParasite"/>
        </authorList>
    </citation>
    <scope>IDENTIFICATION</scope>
</reference>
<sequence>MNGKPLKTGSRVKTINDFGIVVLEISPSYPEDSGEYTCRAVNKVGEAVTSTQLTCNPKQTIITHSQLPDSMSGAHKRIVEIETPKAPAPEKPDLDYGAPRFLTQLQSLTDLSEGQLAHLDARIEPVGDPNLKIEWFHNGHPVGHTSRMKSIHDFGFVVLELTPAEPQDSGTWMCRATNKNGQAESTCEIQVKGTSGIVSDWHSTAEGKDRIEKLEEYIHRPREELDQPVREYDAPYFTQELTDLGQMNEAEATAFTCVLQPIGDPSLRIEWLHNGHAIPYSNRIHICIARNAKGQAETVGHIDVASIIKIDSPQIIQPLVESVDGVEQGDSIHLECRVTPINDSKLTVHWLRDGKPLPEASRFKPTSEFGFVTLDILYAYPEDSGVYECVVVNDKGEASTKTHVTVLPKSGLEFAPQAPGADLEYLEKHIRQHTRAPLALSKVDAYSEAAKQPPMFKSELTNVGVEEGDYCRFEAQIAP</sequence>
<dbReference type="InterPro" id="IPR013098">
    <property type="entry name" value="Ig_I-set"/>
</dbReference>
<evidence type="ECO:0000313" key="3">
    <source>
        <dbReference type="Proteomes" id="UP000271098"/>
    </source>
</evidence>
<dbReference type="WBParaSite" id="GPUH_0001981601-mRNA-1">
    <property type="protein sequence ID" value="GPUH_0001981601-mRNA-1"/>
    <property type="gene ID" value="GPUH_0001981601"/>
</dbReference>
<dbReference type="InterPro" id="IPR007110">
    <property type="entry name" value="Ig-like_dom"/>
</dbReference>
<dbReference type="EMBL" id="UYRT01089158">
    <property type="protein sequence ID" value="VDN34592.1"/>
    <property type="molecule type" value="Genomic_DNA"/>
</dbReference>
<reference evidence="2 3" key="2">
    <citation type="submission" date="2018-11" db="EMBL/GenBank/DDBJ databases">
        <authorList>
            <consortium name="Pathogen Informatics"/>
        </authorList>
    </citation>
    <scope>NUCLEOTIDE SEQUENCE [LARGE SCALE GENOMIC DNA]</scope>
</reference>
<dbReference type="SMART" id="SM00408">
    <property type="entry name" value="IGc2"/>
    <property type="match status" value="2"/>
</dbReference>
<dbReference type="Gene3D" id="2.60.40.10">
    <property type="entry name" value="Immunoglobulins"/>
    <property type="match status" value="4"/>
</dbReference>
<evidence type="ECO:0000259" key="1">
    <source>
        <dbReference type="PROSITE" id="PS50835"/>
    </source>
</evidence>
<organism evidence="4">
    <name type="scientific">Gongylonema pulchrum</name>
    <dbReference type="NCBI Taxonomy" id="637853"/>
    <lineage>
        <taxon>Eukaryota</taxon>
        <taxon>Metazoa</taxon>
        <taxon>Ecdysozoa</taxon>
        <taxon>Nematoda</taxon>
        <taxon>Chromadorea</taxon>
        <taxon>Rhabditida</taxon>
        <taxon>Spirurina</taxon>
        <taxon>Spiruromorpha</taxon>
        <taxon>Spiruroidea</taxon>
        <taxon>Gongylonematidae</taxon>
        <taxon>Gongylonema</taxon>
    </lineage>
</organism>
<dbReference type="PROSITE" id="PS50835">
    <property type="entry name" value="IG_LIKE"/>
    <property type="match status" value="3"/>
</dbReference>
<feature type="domain" description="Ig-like" evidence="1">
    <location>
        <begin position="235"/>
        <end position="275"/>
    </location>
</feature>
<accession>A0A183EFQ0</accession>
<dbReference type="FunFam" id="2.60.40.10:FF:000119">
    <property type="entry name" value="Sallimus, isoform P"/>
    <property type="match status" value="2"/>
</dbReference>
<name>A0A183EFQ0_9BILA</name>
<dbReference type="OrthoDB" id="6612025at2759"/>
<dbReference type="PANTHER" id="PTHR47633:SF4">
    <property type="entry name" value="MYOPALLADIN ISOFORM X1"/>
    <property type="match status" value="1"/>
</dbReference>
<dbReference type="SMART" id="SM00409">
    <property type="entry name" value="IG"/>
    <property type="match status" value="3"/>
</dbReference>
<dbReference type="AlphaFoldDB" id="A0A183EFQ0"/>
<evidence type="ECO:0000313" key="4">
    <source>
        <dbReference type="WBParaSite" id="GPUH_0001981601-mRNA-1"/>
    </source>
</evidence>
<proteinExistence type="predicted"/>